<sequence length="351" mass="40195">MTLTEVNYYFRKLAPFVAIGLFFLVIFYFLIMALFSSITSNRSSVPIYNPIFGKITKLKTLSKIDYPQNATFSLDTIEGKPISASDSAKVFFMPQKPVRFGYAATSLLIAKTLDFDTNITKYTSSEDDVTSISFEDDEKKLKIDISNFNFEYKLNYENNPEIFSGSTLPNDDTILEDARQFLRAINRYPDELARGRQEIIYLQFEPTINDFIVVKTPEEANIAEVDFFRSNIDGNPVLPPKYFNSQNYVVMIFKDQNYKVIKSQIKYFDFDKQNFGIYPIKSGDEAFSDLTSGKGIIVSSGKNNNQISINQLLFGYFDPDSIQDYLQPIYIFLGKNGFAAYVSAVRNEYVE</sequence>
<organism evidence="2 3">
    <name type="scientific">Candidatus Roizmanbacteria bacterium RIFCSPLOWO2_02_FULL_36_11</name>
    <dbReference type="NCBI Taxonomy" id="1802071"/>
    <lineage>
        <taxon>Bacteria</taxon>
        <taxon>Candidatus Roizmaniibacteriota</taxon>
    </lineage>
</organism>
<dbReference type="AlphaFoldDB" id="A0A1F7JHP3"/>
<proteinExistence type="predicted"/>
<gene>
    <name evidence="2" type="ORF">A3H78_03940</name>
</gene>
<evidence type="ECO:0000313" key="3">
    <source>
        <dbReference type="Proteomes" id="UP000177418"/>
    </source>
</evidence>
<feature type="transmembrane region" description="Helical" evidence="1">
    <location>
        <begin position="13"/>
        <end position="35"/>
    </location>
</feature>
<dbReference type="Proteomes" id="UP000177418">
    <property type="component" value="Unassembled WGS sequence"/>
</dbReference>
<protein>
    <submittedName>
        <fullName evidence="2">Uncharacterized protein</fullName>
    </submittedName>
</protein>
<keyword evidence="1" id="KW-1133">Transmembrane helix</keyword>
<keyword evidence="1" id="KW-0812">Transmembrane</keyword>
<dbReference type="EMBL" id="MGAV01000011">
    <property type="protein sequence ID" value="OGK55107.1"/>
    <property type="molecule type" value="Genomic_DNA"/>
</dbReference>
<evidence type="ECO:0000256" key="1">
    <source>
        <dbReference type="SAM" id="Phobius"/>
    </source>
</evidence>
<keyword evidence="1" id="KW-0472">Membrane</keyword>
<evidence type="ECO:0000313" key="2">
    <source>
        <dbReference type="EMBL" id="OGK55107.1"/>
    </source>
</evidence>
<comment type="caution">
    <text evidence="2">The sequence shown here is derived from an EMBL/GenBank/DDBJ whole genome shotgun (WGS) entry which is preliminary data.</text>
</comment>
<reference evidence="2 3" key="1">
    <citation type="journal article" date="2016" name="Nat. Commun.">
        <title>Thousands of microbial genomes shed light on interconnected biogeochemical processes in an aquifer system.</title>
        <authorList>
            <person name="Anantharaman K."/>
            <person name="Brown C.T."/>
            <person name="Hug L.A."/>
            <person name="Sharon I."/>
            <person name="Castelle C.J."/>
            <person name="Probst A.J."/>
            <person name="Thomas B.C."/>
            <person name="Singh A."/>
            <person name="Wilkins M.J."/>
            <person name="Karaoz U."/>
            <person name="Brodie E.L."/>
            <person name="Williams K.H."/>
            <person name="Hubbard S.S."/>
            <person name="Banfield J.F."/>
        </authorList>
    </citation>
    <scope>NUCLEOTIDE SEQUENCE [LARGE SCALE GENOMIC DNA]</scope>
</reference>
<name>A0A1F7JHP3_9BACT</name>
<accession>A0A1F7JHP3</accession>